<accession>A0A6J4VL37</accession>
<sequence length="40" mass="4340">MSLAFPIALSYLRVYPIARGEIKTGEQSSVVSRQSSVAAR</sequence>
<reference evidence="1" key="1">
    <citation type="submission" date="2020-02" db="EMBL/GenBank/DDBJ databases">
        <authorList>
            <person name="Meier V. D."/>
        </authorList>
    </citation>
    <scope>NUCLEOTIDE SEQUENCE</scope>
    <source>
        <strain evidence="1">AVDCRST_MAG18</strain>
    </source>
</reference>
<evidence type="ECO:0000313" key="1">
    <source>
        <dbReference type="EMBL" id="CAA9576738.1"/>
    </source>
</evidence>
<name>A0A6J4VL37_9BACT</name>
<proteinExistence type="predicted"/>
<dbReference type="EMBL" id="CADCWN010000203">
    <property type="protein sequence ID" value="CAA9576738.1"/>
    <property type="molecule type" value="Genomic_DNA"/>
</dbReference>
<dbReference type="AlphaFoldDB" id="A0A6J4VL37"/>
<gene>
    <name evidence="1" type="ORF">AVDCRST_MAG18-2636</name>
</gene>
<protein>
    <submittedName>
        <fullName evidence="1">Uncharacterized protein</fullName>
    </submittedName>
</protein>
<organism evidence="1">
    <name type="scientific">uncultured Thermomicrobiales bacterium</name>
    <dbReference type="NCBI Taxonomy" id="1645740"/>
    <lineage>
        <taxon>Bacteria</taxon>
        <taxon>Pseudomonadati</taxon>
        <taxon>Thermomicrobiota</taxon>
        <taxon>Thermomicrobia</taxon>
        <taxon>Thermomicrobiales</taxon>
        <taxon>environmental samples</taxon>
    </lineage>
</organism>